<dbReference type="Proteomes" id="UP000729733">
    <property type="component" value="Unassembled WGS sequence"/>
</dbReference>
<keyword evidence="8" id="KW-1185">Reference proteome</keyword>
<dbReference type="GO" id="GO:0005886">
    <property type="term" value="C:plasma membrane"/>
    <property type="evidence" value="ECO:0007669"/>
    <property type="project" value="TreeGrafter"/>
</dbReference>
<reference evidence="7" key="1">
    <citation type="journal article" date="2021" name="Antonie Van Leeuwenhoek">
        <title>Draft genome and description of Waterburya agarophytonicola gen. nov. sp. nov. (Pleurocapsales, Cyanobacteria): a seaweed symbiont.</title>
        <authorList>
            <person name="Bonthond G."/>
            <person name="Shalygin S."/>
            <person name="Bayer T."/>
            <person name="Weinberger F."/>
        </authorList>
    </citation>
    <scope>NUCLEOTIDE SEQUENCE</scope>
    <source>
        <strain evidence="7">KI4</strain>
    </source>
</reference>
<dbReference type="Gene3D" id="2.40.50.140">
    <property type="entry name" value="Nucleic acid-binding proteins"/>
    <property type="match status" value="1"/>
</dbReference>
<evidence type="ECO:0000256" key="1">
    <source>
        <dbReference type="ARBA" id="ARBA00004141"/>
    </source>
</evidence>
<evidence type="ECO:0000313" key="8">
    <source>
        <dbReference type="Proteomes" id="UP000729733"/>
    </source>
</evidence>
<name>A0A964FGR9_9CYAN</name>
<evidence type="ECO:0000256" key="4">
    <source>
        <dbReference type="ARBA" id="ARBA00023136"/>
    </source>
</evidence>
<keyword evidence="4 5" id="KW-0472">Membrane</keyword>
<evidence type="ECO:0000256" key="3">
    <source>
        <dbReference type="ARBA" id="ARBA00022989"/>
    </source>
</evidence>
<evidence type="ECO:0000259" key="6">
    <source>
        <dbReference type="Pfam" id="PF01957"/>
    </source>
</evidence>
<feature type="transmembrane region" description="Helical" evidence="5">
    <location>
        <begin position="52"/>
        <end position="70"/>
    </location>
</feature>
<comment type="subcellular location">
    <subcellularLocation>
        <location evidence="1">Membrane</location>
        <topology evidence="1">Multi-pass membrane protein</topology>
    </subcellularLocation>
</comment>
<evidence type="ECO:0000256" key="5">
    <source>
        <dbReference type="SAM" id="Phobius"/>
    </source>
</evidence>
<keyword evidence="3 5" id="KW-1133">Transmembrane helix</keyword>
<dbReference type="InterPro" id="IPR002810">
    <property type="entry name" value="NfeD-like_C"/>
</dbReference>
<comment type="caution">
    <text evidence="7">The sequence shown here is derived from an EMBL/GenBank/DDBJ whole genome shotgun (WGS) entry which is preliminary data.</text>
</comment>
<feature type="domain" description="NfeD-like C-terminal" evidence="6">
    <location>
        <begin position="85"/>
        <end position="135"/>
    </location>
</feature>
<gene>
    <name evidence="7" type="ORF">I4641_07250</name>
</gene>
<evidence type="ECO:0000256" key="2">
    <source>
        <dbReference type="ARBA" id="ARBA00022692"/>
    </source>
</evidence>
<proteinExistence type="predicted"/>
<organism evidence="7 8">
    <name type="scientific">Waterburya agarophytonicola KI4</name>
    <dbReference type="NCBI Taxonomy" id="2874699"/>
    <lineage>
        <taxon>Bacteria</taxon>
        <taxon>Bacillati</taxon>
        <taxon>Cyanobacteriota</taxon>
        <taxon>Cyanophyceae</taxon>
        <taxon>Pleurocapsales</taxon>
        <taxon>Hyellaceae</taxon>
        <taxon>Waterburya</taxon>
        <taxon>Waterburya agarophytonicola</taxon>
    </lineage>
</organism>
<dbReference type="RefSeq" id="WP_229639811.1">
    <property type="nucleotide sequence ID" value="NZ_JADWDC010000012.1"/>
</dbReference>
<keyword evidence="2 5" id="KW-0812">Transmembrane</keyword>
<dbReference type="InterPro" id="IPR052165">
    <property type="entry name" value="Membrane_assoc_protease"/>
</dbReference>
<feature type="transmembrane region" description="Helical" evidence="5">
    <location>
        <begin position="6"/>
        <end position="22"/>
    </location>
</feature>
<dbReference type="Pfam" id="PF01957">
    <property type="entry name" value="NfeD"/>
    <property type="match status" value="1"/>
</dbReference>
<accession>A0A964FGR9</accession>
<evidence type="ECO:0000313" key="7">
    <source>
        <dbReference type="EMBL" id="MCC0176773.1"/>
    </source>
</evidence>
<dbReference type="EMBL" id="JADWDC010000012">
    <property type="protein sequence ID" value="MCC0176773.1"/>
    <property type="molecule type" value="Genomic_DNA"/>
</dbReference>
<protein>
    <submittedName>
        <fullName evidence="7">NfeD family protein</fullName>
    </submittedName>
</protein>
<dbReference type="InterPro" id="IPR012340">
    <property type="entry name" value="NA-bd_OB-fold"/>
</dbReference>
<dbReference type="PANTHER" id="PTHR33507">
    <property type="entry name" value="INNER MEMBRANE PROTEIN YBBJ"/>
    <property type="match status" value="1"/>
</dbReference>
<sequence length="144" mass="15751">MLDPTLFWTIIGGILCLMELIFPTAFVSFMMGVAALVVAVISLLLPQYTLLVGLWLILSISLTVLARRFLNSHRKSAITGDDVEAKAISGIPAGTTGRVLYEGNSWQAKCADETRDIAPNEAVYVIEKQGNTLIILPNKMLDRD</sequence>
<dbReference type="AlphaFoldDB" id="A0A964FGR9"/>
<dbReference type="PANTHER" id="PTHR33507:SF3">
    <property type="entry name" value="INNER MEMBRANE PROTEIN YBBJ"/>
    <property type="match status" value="1"/>
</dbReference>